<name>A0A1B2HVW4_9PSEU</name>
<sequence>MREVKRLCLALVLVLASCTSAPPQPTPTPLPDVSGPATTLRVLAGSELADLRPVLDEAARATGVTVKMTFTGSLEGAQTVADGKADGNFDALWFSSTRYLETVPEARQRLGTSTRIMGSPVVLGLRRSVADRLGWGARQVGWLEIAAAAGRGEFTFAMTDPAASNTGFSALVAIASALDGSGRALDTAAIDRVAPQLAGFFAAQRLTAGSSGWLTDAFTGRGELDGLVNYEASLVALNKSGKLTEPLTLIYPRDGVISADYPLTLLGGSGDAARDAHKRLSEFLRFPDTQRKITELTSRRAAVPGVALPQGFPDKLSELPFPGTRDAVDALLTAYFDRLRRPSRTVYVLDTSGSMQGERLAALKRSLSTLTGVDTSLTGKYCRFRSREDVVLLPFNHAPLPVRAFTVDAQNPQPSRDAIRGAIDGLVAAGDTAVYDSLVRAYDELTGTDRFLSIVLMTDGESNTGRSLADFTAFAAGRQIRVFPILFGEAAESQMREVATLTGGELFDARDSDLAQVFCQIRGYQ</sequence>
<organism evidence="3 4">
    <name type="scientific">Lentzea guizhouensis</name>
    <dbReference type="NCBI Taxonomy" id="1586287"/>
    <lineage>
        <taxon>Bacteria</taxon>
        <taxon>Bacillati</taxon>
        <taxon>Actinomycetota</taxon>
        <taxon>Actinomycetes</taxon>
        <taxon>Pseudonocardiales</taxon>
        <taxon>Pseudonocardiaceae</taxon>
        <taxon>Lentzea</taxon>
    </lineage>
</organism>
<dbReference type="Pfam" id="PF00092">
    <property type="entry name" value="VWA"/>
    <property type="match status" value="1"/>
</dbReference>
<dbReference type="InterPro" id="IPR002035">
    <property type="entry name" value="VWF_A"/>
</dbReference>
<evidence type="ECO:0000313" key="3">
    <source>
        <dbReference type="EMBL" id="ANZ41838.1"/>
    </source>
</evidence>
<evidence type="ECO:0000313" key="4">
    <source>
        <dbReference type="Proteomes" id="UP000093053"/>
    </source>
</evidence>
<feature type="chain" id="PRO_5008538611" description="VWFA domain-containing protein" evidence="1">
    <location>
        <begin position="22"/>
        <end position="525"/>
    </location>
</feature>
<dbReference type="PROSITE" id="PS51257">
    <property type="entry name" value="PROKAR_LIPOPROTEIN"/>
    <property type="match status" value="1"/>
</dbReference>
<feature type="domain" description="VWFA" evidence="2">
    <location>
        <begin position="344"/>
        <end position="525"/>
    </location>
</feature>
<accession>A0A1B2HVW4</accession>
<dbReference type="CDD" id="cd00198">
    <property type="entry name" value="vWFA"/>
    <property type="match status" value="1"/>
</dbReference>
<protein>
    <recommendedName>
        <fullName evidence="2">VWFA domain-containing protein</fullName>
    </recommendedName>
</protein>
<evidence type="ECO:0000256" key="1">
    <source>
        <dbReference type="SAM" id="SignalP"/>
    </source>
</evidence>
<dbReference type="SMART" id="SM00327">
    <property type="entry name" value="VWA"/>
    <property type="match status" value="1"/>
</dbReference>
<dbReference type="SUPFAM" id="SSF53850">
    <property type="entry name" value="Periplasmic binding protein-like II"/>
    <property type="match status" value="1"/>
</dbReference>
<dbReference type="Proteomes" id="UP000093053">
    <property type="component" value="Chromosome"/>
</dbReference>
<feature type="signal peptide" evidence="1">
    <location>
        <begin position="1"/>
        <end position="21"/>
    </location>
</feature>
<keyword evidence="4" id="KW-1185">Reference proteome</keyword>
<dbReference type="STRING" id="1586287.BBK82_43815"/>
<dbReference type="Pfam" id="PF13531">
    <property type="entry name" value="SBP_bac_11"/>
    <property type="match status" value="1"/>
</dbReference>
<dbReference type="Gene3D" id="3.40.50.410">
    <property type="entry name" value="von Willebrand factor, type A domain"/>
    <property type="match status" value="1"/>
</dbReference>
<dbReference type="OrthoDB" id="3170630at2"/>
<dbReference type="KEGG" id="led:BBK82_43815"/>
<dbReference type="EMBL" id="CP016793">
    <property type="protein sequence ID" value="ANZ41838.1"/>
    <property type="molecule type" value="Genomic_DNA"/>
</dbReference>
<dbReference type="SUPFAM" id="SSF53300">
    <property type="entry name" value="vWA-like"/>
    <property type="match status" value="1"/>
</dbReference>
<reference evidence="3 4" key="1">
    <citation type="submission" date="2016-07" db="EMBL/GenBank/DDBJ databases">
        <title>Complete genome sequence of the Lentzea guizhouensis DHS C013.</title>
        <authorList>
            <person name="Cao C."/>
        </authorList>
    </citation>
    <scope>NUCLEOTIDE SEQUENCE [LARGE SCALE GENOMIC DNA]</scope>
    <source>
        <strain evidence="3 4">DHS C013</strain>
    </source>
</reference>
<dbReference type="AlphaFoldDB" id="A0A1B2HVW4"/>
<dbReference type="InterPro" id="IPR036465">
    <property type="entry name" value="vWFA_dom_sf"/>
</dbReference>
<dbReference type="PROSITE" id="PS50234">
    <property type="entry name" value="VWFA"/>
    <property type="match status" value="1"/>
</dbReference>
<evidence type="ECO:0000259" key="2">
    <source>
        <dbReference type="PROSITE" id="PS50234"/>
    </source>
</evidence>
<gene>
    <name evidence="3" type="ORF">BBK82_43815</name>
</gene>
<dbReference type="Gene3D" id="3.40.190.10">
    <property type="entry name" value="Periplasmic binding protein-like II"/>
    <property type="match status" value="1"/>
</dbReference>
<proteinExistence type="predicted"/>
<keyword evidence="1" id="KW-0732">Signal</keyword>